<keyword evidence="2" id="KW-1133">Transmembrane helix</keyword>
<evidence type="ECO:0000313" key="5">
    <source>
        <dbReference type="Proteomes" id="UP000542674"/>
    </source>
</evidence>
<proteinExistence type="predicted"/>
<dbReference type="Proteomes" id="UP000542674">
    <property type="component" value="Unassembled WGS sequence"/>
</dbReference>
<sequence length="789" mass="82897">MTATPAVAGLATLCASTALASVIAGGLWLVYLAVTIAVVVGVGVLLRSVRIPALVVGLGQLVALLCLLVTIFTRSGILIVLPDPQSITDLGAVLGDAVSEVQTGIPPVPDTPAMRCLVMVAIGLVAVLVDTLAVGAAAPAASGLVLLCVFAVPASLADDMLPMWTFVCGAAGFALLLVVDGRRRHDSWRGRRGGGSPGPTATVVTVTALVIAAVSGGALTLVGTVGRLPGGGDEAGGGSGGLGIDPMTELRGMLDRGETRELFRVRGLPKSEYLRAMTLREYVPGKGWQLGGNLSEGVAANGVVSVQPGDPGTGDVTSIEIEPVTWLDNWLPVYGRPRRFAGVDDNWRWDAGRGMVYSVRARKSEKYTLETALGEPGTDTLRGVTGNPDVDQAYLEAPSVDPEILELAKRITAGARNQFDKAYALHQYFTDGTQGFKYSLETKNDTSTDALTDFVLKGKTGYCEQYASAMAVMARAVGIPSRVALGFTAGFPTDEYQTITTQDAHAWVEVYFPDYGWMTFDPTPLSDGRSVVPPYISGMNPDDEEDDSGTTSTTTTTTTTTASAGTTTTAAPGAADQSGQAQKSDPTPVWHMIIALVALLLAVALWLLVAFGGNRRAPRPPILVGALAATVATATFAVAFVTWWLTVPIVLAAVVAAPAALRVLKRRTRLHTVARLGPDAADAAWAELLAESVDRGTRVPSTETVRIAARRLARTHQLDDAGRNGLRAVVGAIERSWYSATGGADPALPHALDEVRRSLHRNAPLAFRARVLPRSVLHPKAPAEEPERV</sequence>
<feature type="compositionally biased region" description="Low complexity" evidence="1">
    <location>
        <begin position="549"/>
        <end position="575"/>
    </location>
</feature>
<name>A0A7W7T0L5_9PSEU</name>
<evidence type="ECO:0000259" key="3">
    <source>
        <dbReference type="SMART" id="SM00460"/>
    </source>
</evidence>
<dbReference type="SUPFAM" id="SSF54001">
    <property type="entry name" value="Cysteine proteinases"/>
    <property type="match status" value="1"/>
</dbReference>
<dbReference type="InterPro" id="IPR052901">
    <property type="entry name" value="Bact_TGase-like"/>
</dbReference>
<dbReference type="SMART" id="SM00460">
    <property type="entry name" value="TGc"/>
    <property type="match status" value="1"/>
</dbReference>
<feature type="transmembrane region" description="Helical" evidence="2">
    <location>
        <begin position="112"/>
        <end position="129"/>
    </location>
</feature>
<feature type="transmembrane region" description="Helical" evidence="2">
    <location>
        <begin position="200"/>
        <end position="222"/>
    </location>
</feature>
<dbReference type="Pfam" id="PF11992">
    <property type="entry name" value="TgpA_N"/>
    <property type="match status" value="1"/>
</dbReference>
<feature type="domain" description="Transglutaminase-like" evidence="3">
    <location>
        <begin position="455"/>
        <end position="524"/>
    </location>
</feature>
<feature type="transmembrane region" description="Helical" evidence="2">
    <location>
        <begin position="161"/>
        <end position="179"/>
    </location>
</feature>
<keyword evidence="5" id="KW-1185">Reference proteome</keyword>
<dbReference type="AlphaFoldDB" id="A0A7W7T0L5"/>
<feature type="transmembrane region" description="Helical" evidence="2">
    <location>
        <begin position="589"/>
        <end position="610"/>
    </location>
</feature>
<feature type="region of interest" description="Disordered" evidence="1">
    <location>
        <begin position="533"/>
        <end position="585"/>
    </location>
</feature>
<evidence type="ECO:0000313" key="4">
    <source>
        <dbReference type="EMBL" id="MBB4964091.1"/>
    </source>
</evidence>
<dbReference type="InterPro" id="IPR021878">
    <property type="entry name" value="TgpA_N"/>
</dbReference>
<accession>A0A7W7T0L5</accession>
<feature type="transmembrane region" description="Helical" evidence="2">
    <location>
        <begin position="622"/>
        <end position="641"/>
    </location>
</feature>
<dbReference type="EMBL" id="JACHJS010000001">
    <property type="protein sequence ID" value="MBB4964091.1"/>
    <property type="molecule type" value="Genomic_DNA"/>
</dbReference>
<dbReference type="Gene3D" id="3.10.620.30">
    <property type="match status" value="1"/>
</dbReference>
<dbReference type="PANTHER" id="PTHR42736:SF1">
    <property type="entry name" value="PROTEIN-GLUTAMINE GAMMA-GLUTAMYLTRANSFERASE"/>
    <property type="match status" value="1"/>
</dbReference>
<dbReference type="InterPro" id="IPR002931">
    <property type="entry name" value="Transglutaminase-like"/>
</dbReference>
<dbReference type="PANTHER" id="PTHR42736">
    <property type="entry name" value="PROTEIN-GLUTAMINE GAMMA-GLUTAMYLTRANSFERASE"/>
    <property type="match status" value="1"/>
</dbReference>
<feature type="transmembrane region" description="Helical" evidence="2">
    <location>
        <begin position="136"/>
        <end position="155"/>
    </location>
</feature>
<gene>
    <name evidence="4" type="ORF">F4559_001450</name>
</gene>
<feature type="transmembrane region" description="Helical" evidence="2">
    <location>
        <begin position="647"/>
        <end position="664"/>
    </location>
</feature>
<evidence type="ECO:0000256" key="2">
    <source>
        <dbReference type="SAM" id="Phobius"/>
    </source>
</evidence>
<keyword evidence="2" id="KW-0812">Transmembrane</keyword>
<protein>
    <recommendedName>
        <fullName evidence="3">Transglutaminase-like domain-containing protein</fullName>
    </recommendedName>
</protein>
<keyword evidence="2" id="KW-0472">Membrane</keyword>
<evidence type="ECO:0000256" key="1">
    <source>
        <dbReference type="SAM" id="MobiDB-lite"/>
    </source>
</evidence>
<dbReference type="InterPro" id="IPR038765">
    <property type="entry name" value="Papain-like_cys_pep_sf"/>
</dbReference>
<dbReference type="Pfam" id="PF01841">
    <property type="entry name" value="Transglut_core"/>
    <property type="match status" value="1"/>
</dbReference>
<comment type="caution">
    <text evidence="4">The sequence shown here is derived from an EMBL/GenBank/DDBJ whole genome shotgun (WGS) entry which is preliminary data.</text>
</comment>
<feature type="transmembrane region" description="Helical" evidence="2">
    <location>
        <begin position="61"/>
        <end position="81"/>
    </location>
</feature>
<feature type="transmembrane region" description="Helical" evidence="2">
    <location>
        <begin position="30"/>
        <end position="49"/>
    </location>
</feature>
<organism evidence="4 5">
    <name type="scientific">Saccharothrix violaceirubra</name>
    <dbReference type="NCBI Taxonomy" id="413306"/>
    <lineage>
        <taxon>Bacteria</taxon>
        <taxon>Bacillati</taxon>
        <taxon>Actinomycetota</taxon>
        <taxon>Actinomycetes</taxon>
        <taxon>Pseudonocardiales</taxon>
        <taxon>Pseudonocardiaceae</taxon>
        <taxon>Saccharothrix</taxon>
    </lineage>
</organism>
<dbReference type="RefSeq" id="WP_312865505.1">
    <property type="nucleotide sequence ID" value="NZ_BAABAI010000003.1"/>
</dbReference>
<reference evidence="4 5" key="1">
    <citation type="submission" date="2020-08" db="EMBL/GenBank/DDBJ databases">
        <title>Sequencing the genomes of 1000 actinobacteria strains.</title>
        <authorList>
            <person name="Klenk H.-P."/>
        </authorList>
    </citation>
    <scope>NUCLEOTIDE SEQUENCE [LARGE SCALE GENOMIC DNA]</scope>
    <source>
        <strain evidence="4 5">DSM 45084</strain>
    </source>
</reference>